<evidence type="ECO:0000313" key="3">
    <source>
        <dbReference type="Proteomes" id="UP001215151"/>
    </source>
</evidence>
<gene>
    <name evidence="2" type="ORF">ONZ51_g12033</name>
</gene>
<comment type="caution">
    <text evidence="2">The sequence shown here is derived from an EMBL/GenBank/DDBJ whole genome shotgun (WGS) entry which is preliminary data.</text>
</comment>
<feature type="region of interest" description="Disordered" evidence="1">
    <location>
        <begin position="49"/>
        <end position="191"/>
    </location>
</feature>
<feature type="compositionally biased region" description="Polar residues" evidence="1">
    <location>
        <begin position="179"/>
        <end position="191"/>
    </location>
</feature>
<feature type="region of interest" description="Disordered" evidence="1">
    <location>
        <begin position="1"/>
        <end position="21"/>
    </location>
</feature>
<organism evidence="2 3">
    <name type="scientific">Trametes cubensis</name>
    <dbReference type="NCBI Taxonomy" id="1111947"/>
    <lineage>
        <taxon>Eukaryota</taxon>
        <taxon>Fungi</taxon>
        <taxon>Dikarya</taxon>
        <taxon>Basidiomycota</taxon>
        <taxon>Agaricomycotina</taxon>
        <taxon>Agaricomycetes</taxon>
        <taxon>Polyporales</taxon>
        <taxon>Polyporaceae</taxon>
        <taxon>Trametes</taxon>
    </lineage>
</organism>
<feature type="compositionally biased region" description="Low complexity" evidence="1">
    <location>
        <begin position="123"/>
        <end position="145"/>
    </location>
</feature>
<dbReference type="EMBL" id="JAPEVG010000658">
    <property type="protein sequence ID" value="KAJ8456594.1"/>
    <property type="molecule type" value="Genomic_DNA"/>
</dbReference>
<proteinExistence type="predicted"/>
<accession>A0AAD7X3R5</accession>
<protein>
    <submittedName>
        <fullName evidence="2">Uncharacterized protein</fullName>
    </submittedName>
</protein>
<name>A0AAD7X3R5_9APHY</name>
<evidence type="ECO:0000313" key="2">
    <source>
        <dbReference type="EMBL" id="KAJ8456594.1"/>
    </source>
</evidence>
<dbReference type="AlphaFoldDB" id="A0AAD7X3R5"/>
<dbReference type="Proteomes" id="UP001215151">
    <property type="component" value="Unassembled WGS sequence"/>
</dbReference>
<keyword evidence="3" id="KW-1185">Reference proteome</keyword>
<evidence type="ECO:0000256" key="1">
    <source>
        <dbReference type="SAM" id="MobiDB-lite"/>
    </source>
</evidence>
<sequence>MDNNLAQSEPAPDAPDLVTHPQLVKQQAAYIPGQDSVVSSDVPDHLGARAHADLSPFSSLGSGSGSSSNKLPRFSSGNDTTLVSASNTQSPDAIDDSPKIIESPDVLSTPDPALLVSEPPPKSKSSAAAQDPPAPTTSSSSPSSDSEGHVGPTRASIRAWAKATPSGPPRDTPSPHTALRSSGSDDNASRP</sequence>
<feature type="compositionally biased region" description="Polar residues" evidence="1">
    <location>
        <begin position="75"/>
        <end position="91"/>
    </location>
</feature>
<reference evidence="2" key="1">
    <citation type="submission" date="2022-11" db="EMBL/GenBank/DDBJ databases">
        <title>Genome Sequence of Cubamyces cubensis.</title>
        <authorList>
            <person name="Buettner E."/>
        </authorList>
    </citation>
    <scope>NUCLEOTIDE SEQUENCE</scope>
    <source>
        <strain evidence="2">MPL-01</strain>
    </source>
</reference>
<feature type="compositionally biased region" description="Low complexity" evidence="1">
    <location>
        <begin position="58"/>
        <end position="68"/>
    </location>
</feature>